<comment type="caution">
    <text evidence="1">The sequence shown here is derived from an EMBL/GenBank/DDBJ whole genome shotgun (WGS) entry which is preliminary data.</text>
</comment>
<name>A0A9D4FKA3_DREPO</name>
<reference evidence="1" key="2">
    <citation type="submission" date="2020-11" db="EMBL/GenBank/DDBJ databases">
        <authorList>
            <person name="McCartney M.A."/>
            <person name="Auch B."/>
            <person name="Kono T."/>
            <person name="Mallez S."/>
            <person name="Becker A."/>
            <person name="Gohl D.M."/>
            <person name="Silverstein K.A.T."/>
            <person name="Koren S."/>
            <person name="Bechman K.B."/>
            <person name="Herman A."/>
            <person name="Abrahante J.E."/>
            <person name="Garbe J."/>
        </authorList>
    </citation>
    <scope>NUCLEOTIDE SEQUENCE</scope>
    <source>
        <strain evidence="1">Duluth1</strain>
        <tissue evidence="1">Whole animal</tissue>
    </source>
</reference>
<accession>A0A9D4FKA3</accession>
<keyword evidence="2" id="KW-1185">Reference proteome</keyword>
<dbReference type="Proteomes" id="UP000828390">
    <property type="component" value="Unassembled WGS sequence"/>
</dbReference>
<proteinExistence type="predicted"/>
<reference evidence="1" key="1">
    <citation type="journal article" date="2019" name="bioRxiv">
        <title>The Genome of the Zebra Mussel, Dreissena polymorpha: A Resource for Invasive Species Research.</title>
        <authorList>
            <person name="McCartney M.A."/>
            <person name="Auch B."/>
            <person name="Kono T."/>
            <person name="Mallez S."/>
            <person name="Zhang Y."/>
            <person name="Obille A."/>
            <person name="Becker A."/>
            <person name="Abrahante J.E."/>
            <person name="Garbe J."/>
            <person name="Badalamenti J.P."/>
            <person name="Herman A."/>
            <person name="Mangelson H."/>
            <person name="Liachko I."/>
            <person name="Sullivan S."/>
            <person name="Sone E.D."/>
            <person name="Koren S."/>
            <person name="Silverstein K.A.T."/>
            <person name="Beckman K.B."/>
            <person name="Gohl D.M."/>
        </authorList>
    </citation>
    <scope>NUCLEOTIDE SEQUENCE</scope>
    <source>
        <strain evidence="1">Duluth1</strain>
        <tissue evidence="1">Whole animal</tissue>
    </source>
</reference>
<protein>
    <submittedName>
        <fullName evidence="1">Uncharacterized protein</fullName>
    </submittedName>
</protein>
<organism evidence="1 2">
    <name type="scientific">Dreissena polymorpha</name>
    <name type="common">Zebra mussel</name>
    <name type="synonym">Mytilus polymorpha</name>
    <dbReference type="NCBI Taxonomy" id="45954"/>
    <lineage>
        <taxon>Eukaryota</taxon>
        <taxon>Metazoa</taxon>
        <taxon>Spiralia</taxon>
        <taxon>Lophotrochozoa</taxon>
        <taxon>Mollusca</taxon>
        <taxon>Bivalvia</taxon>
        <taxon>Autobranchia</taxon>
        <taxon>Heteroconchia</taxon>
        <taxon>Euheterodonta</taxon>
        <taxon>Imparidentia</taxon>
        <taxon>Neoheterodontei</taxon>
        <taxon>Myida</taxon>
        <taxon>Dreissenoidea</taxon>
        <taxon>Dreissenidae</taxon>
        <taxon>Dreissena</taxon>
    </lineage>
</organism>
<dbReference type="AlphaFoldDB" id="A0A9D4FKA3"/>
<dbReference type="EMBL" id="JAIWYP010000007">
    <property type="protein sequence ID" value="KAH3798015.1"/>
    <property type="molecule type" value="Genomic_DNA"/>
</dbReference>
<evidence type="ECO:0000313" key="1">
    <source>
        <dbReference type="EMBL" id="KAH3798015.1"/>
    </source>
</evidence>
<sequence length="65" mass="7247">MTRDTYISDQQRPVPRSRYVRPVSVGSLSGIAAHGGWCRHTRSPGPAKGYWAENQERETFGTGKV</sequence>
<evidence type="ECO:0000313" key="2">
    <source>
        <dbReference type="Proteomes" id="UP000828390"/>
    </source>
</evidence>
<gene>
    <name evidence="1" type="ORF">DPMN_151605</name>
</gene>